<gene>
    <name evidence="24" type="ORF">V9T40_010909</name>
</gene>
<evidence type="ECO:0000256" key="3">
    <source>
        <dbReference type="ARBA" id="ARBA00004604"/>
    </source>
</evidence>
<comment type="function">
    <text evidence="19">Catalyzes the 2 serial methylation steps for the conversion of the 7-monomethylguanosine (m(7)G) caps of snRNAs and snoRNAs to a 2,2,7-trimethylguanosine (m(2,2,7)G) cap structure. The enzyme is specific for guanine, and N7 methylation must precede N2 methylation. Hypermethylation of the m7G cap of U snRNAs leads to their concentration in nuclear foci, their colocalization with coilin and the formation of canonical Cajal bodies (CBs). Plays a role in transcriptional regulation.</text>
</comment>
<comment type="subunit">
    <text evidence="20">May form homooligomers. Interacts with CREBBP/CBP, EED/WAIT1, EP300/P300, NCOA6/PRIP, PPARBP/PBP and SMN.</text>
</comment>
<dbReference type="CDD" id="cd02440">
    <property type="entry name" value="AdoMet_MTases"/>
    <property type="match status" value="1"/>
</dbReference>
<sequence length="554" mass="62461">MLNLQSSSMSADQDFEDEFYPFRNQVHRLGRITVGFHGDSKNVDCICSRVLLCGKRQAKFKGKTRPPPCDLLPEVDQITYPADEILDHTSMKNNGFGKNVNQISNNSAVDNTDESHLIATDTDEETASCCSFGKMFRAIQKKLKLKRKRKRSVENEGNVEASSSNHKRFAEPEPSVSNGEARPIASDFEENDKPFEYSSKTPASALEHMGYALEKSLTANISHIRWDYNGIIINRWNSPLTLQTATIEPAAGKPVIDWWDADPELADNCTSKKSDKDADLETPSNDSDSVVDKPKKTRRKNRKKKKFGGAPKMIETRAAMEENPITNKMRITETMPPEFLAERGMQKYWRSRYRLFSKFDLGIRLDKESWFSVTPEKISEHISDRCRCDVIIDGFCGAGGNTIQFAFTCERVIAIDIDPKKVEMAKHNARIYGVEERIDFIVGDFFEVVPKLAADVVFLSPPWGGPSYNRLKSFPLSDICPPHGGKSIYDVARRVTPNIAYYLPRNINSADLMPLCKPGQLFELEQDILNDKLVAVVAYYGDLAVDPDLLTDQS</sequence>
<keyword evidence="11" id="KW-0804">Transcription</keyword>
<evidence type="ECO:0000256" key="15">
    <source>
        <dbReference type="ARBA" id="ARBA00048740"/>
    </source>
</evidence>
<feature type="compositionally biased region" description="Basic and acidic residues" evidence="23">
    <location>
        <begin position="270"/>
        <end position="279"/>
    </location>
</feature>
<keyword evidence="12" id="KW-0539">Nucleus</keyword>
<keyword evidence="10" id="KW-0805">Transcription regulation</keyword>
<reference evidence="24 25" key="1">
    <citation type="submission" date="2024-03" db="EMBL/GenBank/DDBJ databases">
        <title>Adaptation during the transition from Ophiocordyceps entomopathogen to insect associate is accompanied by gene loss and intensified selection.</title>
        <authorList>
            <person name="Ward C.M."/>
            <person name="Onetto C.A."/>
            <person name="Borneman A.R."/>
        </authorList>
    </citation>
    <scope>NUCLEOTIDE SEQUENCE [LARGE SCALE GENOMIC DNA]</scope>
    <source>
        <strain evidence="24">AWRI1</strain>
        <tissue evidence="24">Single Adult Female</tissue>
    </source>
</reference>
<keyword evidence="8" id="KW-0808">Transferase</keyword>
<dbReference type="Gene3D" id="3.40.50.150">
    <property type="entry name" value="Vaccinia Virus protein VP39"/>
    <property type="match status" value="1"/>
</dbReference>
<comment type="subcellular location">
    <subcellularLocation>
        <location evidence="2">Cytoplasm</location>
    </subcellularLocation>
    <subcellularLocation>
        <location evidence="1">Nucleus</location>
        <location evidence="1">Cajal body</location>
    </subcellularLocation>
    <subcellularLocation>
        <location evidence="3">Nucleus</location>
        <location evidence="3">Nucleolus</location>
    </subcellularLocation>
</comment>
<evidence type="ECO:0000256" key="6">
    <source>
        <dbReference type="ARBA" id="ARBA00022553"/>
    </source>
</evidence>
<evidence type="ECO:0000256" key="20">
    <source>
        <dbReference type="ARBA" id="ARBA00064494"/>
    </source>
</evidence>
<evidence type="ECO:0000256" key="16">
    <source>
        <dbReference type="ARBA" id="ARBA00048763"/>
    </source>
</evidence>
<evidence type="ECO:0000256" key="11">
    <source>
        <dbReference type="ARBA" id="ARBA00023163"/>
    </source>
</evidence>
<evidence type="ECO:0000256" key="18">
    <source>
        <dbReference type="ARBA" id="ARBA00049790"/>
    </source>
</evidence>
<dbReference type="SUPFAM" id="SSF53335">
    <property type="entry name" value="S-adenosyl-L-methionine-dependent methyltransferases"/>
    <property type="match status" value="1"/>
</dbReference>
<comment type="catalytic activity">
    <reaction evidence="16">
        <text>a 5'-end (N(2),N(7)-dimethyl 5'-triphosphoguanosine)-ribonucleoside in snRNA + S-adenosyl-L-methionine = a 5'-end (N(2),N(2),N(7)-trimethyl 5'-triphosphoguanosine)-ribonucleoside in snRNA + S-adenosyl-L-homocysteine + H(+)</text>
        <dbReference type="Rhea" id="RHEA:78479"/>
        <dbReference type="Rhea" id="RHEA-COMP:19087"/>
        <dbReference type="Rhea" id="RHEA-COMP:19089"/>
        <dbReference type="ChEBI" id="CHEBI:15378"/>
        <dbReference type="ChEBI" id="CHEBI:57856"/>
        <dbReference type="ChEBI" id="CHEBI:59789"/>
        <dbReference type="ChEBI" id="CHEBI:167623"/>
        <dbReference type="ChEBI" id="CHEBI:172880"/>
    </reaction>
    <physiologicalReaction direction="left-to-right" evidence="16">
        <dbReference type="Rhea" id="RHEA:78480"/>
    </physiologicalReaction>
</comment>
<comment type="similarity">
    <text evidence="13">Belongs to the methyltransferase superfamily. Trimethylguanosine synthase family.</text>
</comment>
<dbReference type="Pfam" id="PF09445">
    <property type="entry name" value="Methyltransf_15"/>
    <property type="match status" value="1"/>
</dbReference>
<comment type="catalytic activity">
    <reaction evidence="14">
        <text>a 5'-end (N(2),N(7)-dimethyl 5'-triphosphoguanosine)-ribonucleoside in snoRNA + S-adenosyl-L-methionine = a 5'-end (N(2),N(2),N(7)-trimethyl 5'-triphosphoguanosine)-ribonucleoside in snoRNA + S-adenosyl-L-homocysteine + H(+)</text>
        <dbReference type="Rhea" id="RHEA:78507"/>
        <dbReference type="Rhea" id="RHEA-COMP:19088"/>
        <dbReference type="Rhea" id="RHEA-COMP:19090"/>
        <dbReference type="ChEBI" id="CHEBI:15378"/>
        <dbReference type="ChEBI" id="CHEBI:57856"/>
        <dbReference type="ChEBI" id="CHEBI:59789"/>
        <dbReference type="ChEBI" id="CHEBI:167623"/>
        <dbReference type="ChEBI" id="CHEBI:172880"/>
    </reaction>
    <physiologicalReaction direction="left-to-right" evidence="14">
        <dbReference type="Rhea" id="RHEA:78508"/>
    </physiologicalReaction>
</comment>
<dbReference type="AlphaFoldDB" id="A0AAN9XYZ3"/>
<evidence type="ECO:0000256" key="19">
    <source>
        <dbReference type="ARBA" id="ARBA00057179"/>
    </source>
</evidence>
<evidence type="ECO:0000256" key="2">
    <source>
        <dbReference type="ARBA" id="ARBA00004496"/>
    </source>
</evidence>
<evidence type="ECO:0000256" key="5">
    <source>
        <dbReference type="ARBA" id="ARBA00022490"/>
    </source>
</evidence>
<evidence type="ECO:0000256" key="17">
    <source>
        <dbReference type="ARBA" id="ARBA00049075"/>
    </source>
</evidence>
<keyword evidence="5" id="KW-0963">Cytoplasm</keyword>
<evidence type="ECO:0000256" key="12">
    <source>
        <dbReference type="ARBA" id="ARBA00023242"/>
    </source>
</evidence>
<dbReference type="GO" id="GO:0005730">
    <property type="term" value="C:nucleolus"/>
    <property type="evidence" value="ECO:0007669"/>
    <property type="project" value="UniProtKB-SubCell"/>
</dbReference>
<keyword evidence="7" id="KW-0489">Methyltransferase</keyword>
<dbReference type="GO" id="GO:0015030">
    <property type="term" value="C:Cajal body"/>
    <property type="evidence" value="ECO:0007669"/>
    <property type="project" value="UniProtKB-SubCell"/>
</dbReference>
<evidence type="ECO:0000256" key="7">
    <source>
        <dbReference type="ARBA" id="ARBA00022603"/>
    </source>
</evidence>
<feature type="region of interest" description="Disordered" evidence="23">
    <location>
        <begin position="147"/>
        <end position="183"/>
    </location>
</feature>
<dbReference type="InterPro" id="IPR029063">
    <property type="entry name" value="SAM-dependent_MTases_sf"/>
</dbReference>
<comment type="catalytic activity">
    <reaction evidence="15">
        <text>a 5'-end (N(7)-methyl 5'-triphosphoguanosine)-ribonucleoside in snoRNA + S-adenosyl-L-methionine = a 5'-end (N(2),N(7)-dimethyl 5'-triphosphoguanosine)-ribonucleoside in snoRNA + S-adenosyl-L-homocysteine + H(+)</text>
        <dbReference type="Rhea" id="RHEA:78475"/>
        <dbReference type="Rhea" id="RHEA-COMP:19086"/>
        <dbReference type="Rhea" id="RHEA-COMP:19088"/>
        <dbReference type="ChEBI" id="CHEBI:15378"/>
        <dbReference type="ChEBI" id="CHEBI:57856"/>
        <dbReference type="ChEBI" id="CHEBI:59789"/>
        <dbReference type="ChEBI" id="CHEBI:156461"/>
        <dbReference type="ChEBI" id="CHEBI:172880"/>
    </reaction>
    <physiologicalReaction direction="left-to-right" evidence="15">
        <dbReference type="Rhea" id="RHEA:78476"/>
    </physiologicalReaction>
</comment>
<evidence type="ECO:0000256" key="23">
    <source>
        <dbReference type="SAM" id="MobiDB-lite"/>
    </source>
</evidence>
<evidence type="ECO:0000256" key="21">
    <source>
        <dbReference type="ARBA" id="ARBA00079339"/>
    </source>
</evidence>
<comment type="caution">
    <text evidence="24">The sequence shown here is derived from an EMBL/GenBank/DDBJ whole genome shotgun (WGS) entry which is preliminary data.</text>
</comment>
<evidence type="ECO:0000256" key="14">
    <source>
        <dbReference type="ARBA" id="ARBA00047418"/>
    </source>
</evidence>
<proteinExistence type="inferred from homology"/>
<evidence type="ECO:0000256" key="13">
    <source>
        <dbReference type="ARBA" id="ARBA00025783"/>
    </source>
</evidence>
<dbReference type="FunFam" id="3.40.50.150:FF:000066">
    <property type="entry name" value="Trimethylguanosine synthase 1"/>
    <property type="match status" value="1"/>
</dbReference>
<evidence type="ECO:0000256" key="4">
    <source>
        <dbReference type="ARBA" id="ARBA00018517"/>
    </source>
</evidence>
<organism evidence="24 25">
    <name type="scientific">Parthenolecanium corni</name>
    <dbReference type="NCBI Taxonomy" id="536013"/>
    <lineage>
        <taxon>Eukaryota</taxon>
        <taxon>Metazoa</taxon>
        <taxon>Ecdysozoa</taxon>
        <taxon>Arthropoda</taxon>
        <taxon>Hexapoda</taxon>
        <taxon>Insecta</taxon>
        <taxon>Pterygota</taxon>
        <taxon>Neoptera</taxon>
        <taxon>Paraneoptera</taxon>
        <taxon>Hemiptera</taxon>
        <taxon>Sternorrhyncha</taxon>
        <taxon>Coccoidea</taxon>
        <taxon>Coccidae</taxon>
        <taxon>Parthenolecanium</taxon>
    </lineage>
</organism>
<dbReference type="EMBL" id="JBBCAQ010000037">
    <property type="protein sequence ID" value="KAK7573718.1"/>
    <property type="molecule type" value="Genomic_DNA"/>
</dbReference>
<dbReference type="GO" id="GO:0005737">
    <property type="term" value="C:cytoplasm"/>
    <property type="evidence" value="ECO:0007669"/>
    <property type="project" value="UniProtKB-SubCell"/>
</dbReference>
<dbReference type="PANTHER" id="PTHR14741">
    <property type="entry name" value="S-ADENOSYLMETHIONINE-DEPENDENT METHYLTRANSFERASE RELATED"/>
    <property type="match status" value="1"/>
</dbReference>
<feature type="region of interest" description="Disordered" evidence="23">
    <location>
        <begin position="267"/>
        <end position="310"/>
    </location>
</feature>
<feature type="compositionally biased region" description="Basic residues" evidence="23">
    <location>
        <begin position="295"/>
        <end position="307"/>
    </location>
</feature>
<dbReference type="PANTHER" id="PTHR14741:SF32">
    <property type="entry name" value="TRIMETHYLGUANOSINE SYNTHASE"/>
    <property type="match status" value="1"/>
</dbReference>
<evidence type="ECO:0000256" key="10">
    <source>
        <dbReference type="ARBA" id="ARBA00023015"/>
    </source>
</evidence>
<evidence type="ECO:0000256" key="1">
    <source>
        <dbReference type="ARBA" id="ARBA00004408"/>
    </source>
</evidence>
<evidence type="ECO:0000256" key="8">
    <source>
        <dbReference type="ARBA" id="ARBA00022679"/>
    </source>
</evidence>
<keyword evidence="6" id="KW-0597">Phosphoprotein</keyword>
<accession>A0AAN9XYZ3</accession>
<dbReference type="Proteomes" id="UP001367676">
    <property type="component" value="Unassembled WGS sequence"/>
</dbReference>
<dbReference type="GO" id="GO:0071164">
    <property type="term" value="F:RNA cap trimethylguanosine synthase activity"/>
    <property type="evidence" value="ECO:0007669"/>
    <property type="project" value="TreeGrafter"/>
</dbReference>
<comment type="catalytic activity">
    <reaction evidence="17">
        <text>a 5'-end (N(7)-methyl 5'-triphosphoguanosine)-ribonucleoside in snRNA + S-adenosyl-L-methionine = a 5'-end (N(2),N(7)-dimethyl 5'-triphosphoguanosine)-ribonucleoside in snRNA + S-adenosyl-L-homocysteine + H(+)</text>
        <dbReference type="Rhea" id="RHEA:78471"/>
        <dbReference type="Rhea" id="RHEA-COMP:19085"/>
        <dbReference type="Rhea" id="RHEA-COMP:19087"/>
        <dbReference type="ChEBI" id="CHEBI:15378"/>
        <dbReference type="ChEBI" id="CHEBI:57856"/>
        <dbReference type="ChEBI" id="CHEBI:59789"/>
        <dbReference type="ChEBI" id="CHEBI:156461"/>
        <dbReference type="ChEBI" id="CHEBI:172880"/>
    </reaction>
    <physiologicalReaction direction="left-to-right" evidence="17">
        <dbReference type="Rhea" id="RHEA:78472"/>
    </physiologicalReaction>
</comment>
<evidence type="ECO:0000256" key="9">
    <source>
        <dbReference type="ARBA" id="ARBA00022691"/>
    </source>
</evidence>
<keyword evidence="9" id="KW-0949">S-adenosyl-L-methionine</keyword>
<evidence type="ECO:0000313" key="25">
    <source>
        <dbReference type="Proteomes" id="UP001367676"/>
    </source>
</evidence>
<evidence type="ECO:0000313" key="24">
    <source>
        <dbReference type="EMBL" id="KAK7573718.1"/>
    </source>
</evidence>
<protein>
    <recommendedName>
        <fullName evidence="4">Trimethylguanosine synthase</fullName>
    </recommendedName>
    <alternativeName>
        <fullName evidence="18">Cap-specific guanine-N(2) methyltransferase</fullName>
    </alternativeName>
    <alternativeName>
        <fullName evidence="21">Nuclear receptor coactivator 6-interacting protein</fullName>
    </alternativeName>
    <alternativeName>
        <fullName evidence="22">PRIP-interacting protein with methyltransferase motif</fullName>
    </alternativeName>
</protein>
<evidence type="ECO:0000256" key="22">
    <source>
        <dbReference type="ARBA" id="ARBA00081504"/>
    </source>
</evidence>
<keyword evidence="25" id="KW-1185">Reference proteome</keyword>
<name>A0AAN9XYZ3_9HEMI</name>
<dbReference type="InterPro" id="IPR019012">
    <property type="entry name" value="RNA_cap_Gua-N2-MeTrfase"/>
</dbReference>